<feature type="compositionally biased region" description="Basic and acidic residues" evidence="1">
    <location>
        <begin position="15"/>
        <end position="25"/>
    </location>
</feature>
<sequence length="154" mass="16313">MLAVADQRQPRHTAPRGERVAQRDQVEPQVVGVEVRVAVLVGEPAHVVLGRLRRVTQDHPPVGLPPAEMAALAVRRGPPAHLRGVRCPARREPAGDPPVGGGTEIVRVGGVGVPVAAGDQLVEQPGAEQSDVDVTVAGRAPLQRGVRRPVRRLE</sequence>
<organism evidence="2">
    <name type="scientific">bioreactor metagenome</name>
    <dbReference type="NCBI Taxonomy" id="1076179"/>
    <lineage>
        <taxon>unclassified sequences</taxon>
        <taxon>metagenomes</taxon>
        <taxon>ecological metagenomes</taxon>
    </lineage>
</organism>
<feature type="region of interest" description="Disordered" evidence="1">
    <location>
        <begin position="82"/>
        <end position="103"/>
    </location>
</feature>
<proteinExistence type="predicted"/>
<feature type="region of interest" description="Disordered" evidence="1">
    <location>
        <begin position="124"/>
        <end position="154"/>
    </location>
</feature>
<protein>
    <submittedName>
        <fullName evidence="2">Uncharacterized protein</fullName>
    </submittedName>
</protein>
<feature type="region of interest" description="Disordered" evidence="1">
    <location>
        <begin position="1"/>
        <end position="25"/>
    </location>
</feature>
<dbReference type="EMBL" id="VSSQ01022362">
    <property type="protein sequence ID" value="MPM68631.1"/>
    <property type="molecule type" value="Genomic_DNA"/>
</dbReference>
<name>A0A645BVK5_9ZZZZ</name>
<dbReference type="AlphaFoldDB" id="A0A645BVK5"/>
<comment type="caution">
    <text evidence="2">The sequence shown here is derived from an EMBL/GenBank/DDBJ whole genome shotgun (WGS) entry which is preliminary data.</text>
</comment>
<reference evidence="2" key="1">
    <citation type="submission" date="2019-08" db="EMBL/GenBank/DDBJ databases">
        <authorList>
            <person name="Kucharzyk K."/>
            <person name="Murdoch R.W."/>
            <person name="Higgins S."/>
            <person name="Loffler F."/>
        </authorList>
    </citation>
    <scope>NUCLEOTIDE SEQUENCE</scope>
</reference>
<feature type="compositionally biased region" description="Basic residues" evidence="1">
    <location>
        <begin position="145"/>
        <end position="154"/>
    </location>
</feature>
<gene>
    <name evidence="2" type="ORF">SDC9_115565</name>
</gene>
<evidence type="ECO:0000256" key="1">
    <source>
        <dbReference type="SAM" id="MobiDB-lite"/>
    </source>
</evidence>
<accession>A0A645BVK5</accession>
<evidence type="ECO:0000313" key="2">
    <source>
        <dbReference type="EMBL" id="MPM68631.1"/>
    </source>
</evidence>